<feature type="domain" description="WYL" evidence="1">
    <location>
        <begin position="122"/>
        <end position="188"/>
    </location>
</feature>
<protein>
    <submittedName>
        <fullName evidence="3">WYL domain-containing protein</fullName>
    </submittedName>
</protein>
<name>A0ABQ2H8N5_9PORP</name>
<keyword evidence="4" id="KW-1185">Reference proteome</keyword>
<reference evidence="4" key="1">
    <citation type="journal article" date="2019" name="Int. J. Syst. Evol. Microbiol.">
        <title>The Global Catalogue of Microorganisms (GCM) 10K type strain sequencing project: providing services to taxonomists for standard genome sequencing and annotation.</title>
        <authorList>
            <consortium name="The Broad Institute Genomics Platform"/>
            <consortium name="The Broad Institute Genome Sequencing Center for Infectious Disease"/>
            <person name="Wu L."/>
            <person name="Ma J."/>
        </authorList>
    </citation>
    <scope>NUCLEOTIDE SEQUENCE [LARGE SCALE GENOMIC DNA]</scope>
    <source>
        <strain evidence="4">JCM 30531</strain>
    </source>
</reference>
<dbReference type="Pfam" id="PF13280">
    <property type="entry name" value="WYL"/>
    <property type="match status" value="1"/>
</dbReference>
<proteinExistence type="predicted"/>
<dbReference type="InterPro" id="IPR026881">
    <property type="entry name" value="WYL_dom"/>
</dbReference>
<dbReference type="Proteomes" id="UP000653477">
    <property type="component" value="Unassembled WGS sequence"/>
</dbReference>
<feature type="domain" description="WCX" evidence="2">
    <location>
        <begin position="221"/>
        <end position="297"/>
    </location>
</feature>
<comment type="caution">
    <text evidence="3">The sequence shown here is derived from an EMBL/GenBank/DDBJ whole genome shotgun (WGS) entry which is preliminary data.</text>
</comment>
<dbReference type="PROSITE" id="PS52050">
    <property type="entry name" value="WYL"/>
    <property type="match status" value="1"/>
</dbReference>
<dbReference type="EMBL" id="BMPU01000003">
    <property type="protein sequence ID" value="GGM54592.1"/>
    <property type="molecule type" value="Genomic_DNA"/>
</dbReference>
<evidence type="ECO:0000259" key="2">
    <source>
        <dbReference type="Pfam" id="PF25583"/>
    </source>
</evidence>
<dbReference type="Pfam" id="PF25583">
    <property type="entry name" value="WCX"/>
    <property type="match status" value="1"/>
</dbReference>
<dbReference type="InterPro" id="IPR051534">
    <property type="entry name" value="CBASS_pafABC_assoc_protein"/>
</dbReference>
<dbReference type="RefSeq" id="WP_188808133.1">
    <property type="nucleotide sequence ID" value="NZ_BMPU01000003.1"/>
</dbReference>
<accession>A0ABQ2H8N5</accession>
<evidence type="ECO:0000313" key="3">
    <source>
        <dbReference type="EMBL" id="GGM54592.1"/>
    </source>
</evidence>
<evidence type="ECO:0000313" key="4">
    <source>
        <dbReference type="Proteomes" id="UP000653477"/>
    </source>
</evidence>
<organism evidence="3 4">
    <name type="scientific">Porphyromonas pasteri</name>
    <dbReference type="NCBI Taxonomy" id="1583331"/>
    <lineage>
        <taxon>Bacteria</taxon>
        <taxon>Pseudomonadati</taxon>
        <taxon>Bacteroidota</taxon>
        <taxon>Bacteroidia</taxon>
        <taxon>Bacteroidales</taxon>
        <taxon>Porphyromonadaceae</taxon>
        <taxon>Porphyromonas</taxon>
    </lineage>
</organism>
<dbReference type="InterPro" id="IPR057727">
    <property type="entry name" value="WCX_dom"/>
</dbReference>
<dbReference type="PANTHER" id="PTHR34580">
    <property type="match status" value="1"/>
</dbReference>
<evidence type="ECO:0000259" key="1">
    <source>
        <dbReference type="Pfam" id="PF13280"/>
    </source>
</evidence>
<sequence>MVDILLKRYLWLIDTLRYRGQMTLAEIINAWECASANDARTALNERTFRNHCKAILTNFGIEIACRRGRNLNYYYIANPEELQGNSLNSWLLENFSLSALLSEHSALADKILVEEIPSGRMHLSTVLTALREGRVLRVSYRNFAGRGFDARELEPLCVKLFKRRWYLVARIVESQELRILSLDRVTVMELSEKAYSYPADFSPSEFFAPYYGIIALAGVDPVEIRLRAYCELPGYLTSLPLHHSQEVIAQCGEYTDFRLRLVPTFEFVQELLLHRDQLEVLAPASLRGEVAELLGKMQQRYHDA</sequence>
<gene>
    <name evidence="3" type="ORF">GCM10007088_11660</name>
</gene>
<dbReference type="PANTHER" id="PTHR34580:SF9">
    <property type="entry name" value="SLL5097 PROTEIN"/>
    <property type="match status" value="1"/>
</dbReference>